<feature type="transmembrane region" description="Helical" evidence="1">
    <location>
        <begin position="20"/>
        <end position="38"/>
    </location>
</feature>
<keyword evidence="1" id="KW-1133">Transmembrane helix</keyword>
<sequence length="159" mass="18170">MGEQFAFEEKQYLGRDMTWVSVRLILALFCFVAYYLNIDHIVSSQLFFITGVGILFVSILMLYMISYRTLVQDHKLTLSGLWTTSLVKIDLRSIAKVEVKPYNTFIFNNPVYNLHKNGKIRFYSGGKNAVWLTDLDGLIYVIGSQRPNELATAIQAAKS</sequence>
<evidence type="ECO:0000313" key="2">
    <source>
        <dbReference type="EMBL" id="PVH26105.1"/>
    </source>
</evidence>
<gene>
    <name evidence="2" type="ORF">DC487_00320</name>
</gene>
<keyword evidence="3" id="KW-1185">Reference proteome</keyword>
<dbReference type="RefSeq" id="WP_116773950.1">
    <property type="nucleotide sequence ID" value="NZ_QDKG01000001.1"/>
</dbReference>
<accession>A0A2T8HL21</accession>
<proteinExistence type="predicted"/>
<reference evidence="2 3" key="1">
    <citation type="submission" date="2018-04" db="EMBL/GenBank/DDBJ databases">
        <title>Sphingobacterium cortibacter sp. nov.</title>
        <authorList>
            <person name="Li Y."/>
        </authorList>
    </citation>
    <scope>NUCLEOTIDE SEQUENCE [LARGE SCALE GENOMIC DNA]</scope>
    <source>
        <strain evidence="2 3">2c-3</strain>
    </source>
</reference>
<keyword evidence="1" id="KW-0472">Membrane</keyword>
<organism evidence="2 3">
    <name type="scientific">Sphingobacterium corticibacter</name>
    <dbReference type="NCBI Taxonomy" id="2171749"/>
    <lineage>
        <taxon>Bacteria</taxon>
        <taxon>Pseudomonadati</taxon>
        <taxon>Bacteroidota</taxon>
        <taxon>Sphingobacteriia</taxon>
        <taxon>Sphingobacteriales</taxon>
        <taxon>Sphingobacteriaceae</taxon>
        <taxon>Sphingobacterium</taxon>
    </lineage>
</organism>
<evidence type="ECO:0000256" key="1">
    <source>
        <dbReference type="SAM" id="Phobius"/>
    </source>
</evidence>
<name>A0A2T8HL21_9SPHI</name>
<protein>
    <submittedName>
        <fullName evidence="2">Uncharacterized protein</fullName>
    </submittedName>
</protein>
<keyword evidence="1" id="KW-0812">Transmembrane</keyword>
<dbReference type="EMBL" id="QDKG01000001">
    <property type="protein sequence ID" value="PVH26105.1"/>
    <property type="molecule type" value="Genomic_DNA"/>
</dbReference>
<feature type="transmembrane region" description="Helical" evidence="1">
    <location>
        <begin position="44"/>
        <end position="65"/>
    </location>
</feature>
<dbReference type="OrthoDB" id="706367at2"/>
<comment type="caution">
    <text evidence="2">The sequence shown here is derived from an EMBL/GenBank/DDBJ whole genome shotgun (WGS) entry which is preliminary data.</text>
</comment>
<evidence type="ECO:0000313" key="3">
    <source>
        <dbReference type="Proteomes" id="UP000245627"/>
    </source>
</evidence>
<dbReference type="Proteomes" id="UP000245627">
    <property type="component" value="Unassembled WGS sequence"/>
</dbReference>
<dbReference type="AlphaFoldDB" id="A0A2T8HL21"/>